<comment type="similarity">
    <text evidence="2">Belongs to the GmhB family.</text>
</comment>
<keyword evidence="3" id="KW-0963">Cytoplasm</keyword>
<evidence type="ECO:0000256" key="2">
    <source>
        <dbReference type="ARBA" id="ARBA00005628"/>
    </source>
</evidence>
<dbReference type="InterPro" id="IPR004446">
    <property type="entry name" value="Heptose_bisP_phosphatase"/>
</dbReference>
<dbReference type="GO" id="GO:0046872">
    <property type="term" value="F:metal ion binding"/>
    <property type="evidence" value="ECO:0007669"/>
    <property type="project" value="UniProtKB-KW"/>
</dbReference>
<comment type="subcellular location">
    <subcellularLocation>
        <location evidence="1">Cytoplasm</location>
    </subcellularLocation>
</comment>
<evidence type="ECO:0000256" key="1">
    <source>
        <dbReference type="ARBA" id="ARBA00004496"/>
    </source>
</evidence>
<keyword evidence="4" id="KW-0479">Metal-binding</keyword>
<dbReference type="Proteomes" id="UP000509303">
    <property type="component" value="Chromosome"/>
</dbReference>
<dbReference type="Gene3D" id="3.40.50.1000">
    <property type="entry name" value="HAD superfamily/HAD-like"/>
    <property type="match status" value="1"/>
</dbReference>
<dbReference type="InterPro" id="IPR006439">
    <property type="entry name" value="HAD-SF_hydro_IA"/>
</dbReference>
<evidence type="ECO:0000256" key="6">
    <source>
        <dbReference type="ARBA" id="ARBA00023277"/>
    </source>
</evidence>
<dbReference type="InterPro" id="IPR006543">
    <property type="entry name" value="Histidinol-phos"/>
</dbReference>
<reference evidence="9 10" key="1">
    <citation type="submission" date="2020-06" db="EMBL/GenBank/DDBJ databases">
        <title>Genome mining for natural products.</title>
        <authorList>
            <person name="Zhang B."/>
            <person name="Shi J."/>
            <person name="Ge H."/>
        </authorList>
    </citation>
    <scope>NUCLEOTIDE SEQUENCE [LARGE SCALE GENOMIC DNA]</scope>
    <source>
        <strain evidence="9 10">NA00687</strain>
    </source>
</reference>
<dbReference type="NCBIfam" id="TIGR01656">
    <property type="entry name" value="Histidinol-ppas"/>
    <property type="match status" value="1"/>
</dbReference>
<dbReference type="GO" id="GO:0016791">
    <property type="term" value="F:phosphatase activity"/>
    <property type="evidence" value="ECO:0007669"/>
    <property type="project" value="InterPro"/>
</dbReference>
<dbReference type="InterPro" id="IPR006549">
    <property type="entry name" value="HAD-SF_hydro_IIIA"/>
</dbReference>
<proteinExistence type="inferred from homology"/>
<dbReference type="PANTHER" id="PTHR42891">
    <property type="entry name" value="D-GLYCERO-BETA-D-MANNO-HEPTOSE-1,7-BISPHOSPHATE 7-PHOSPHATASE"/>
    <property type="match status" value="1"/>
</dbReference>
<dbReference type="AlphaFoldDB" id="A0A7H8NEW5"/>
<dbReference type="NCBIfam" id="TIGR01549">
    <property type="entry name" value="HAD-SF-IA-v1"/>
    <property type="match status" value="1"/>
</dbReference>
<evidence type="ECO:0000256" key="7">
    <source>
        <dbReference type="ARBA" id="ARBA00031828"/>
    </source>
</evidence>
<evidence type="ECO:0000256" key="8">
    <source>
        <dbReference type="SAM" id="MobiDB-lite"/>
    </source>
</evidence>
<keyword evidence="5 9" id="KW-0378">Hydrolase</keyword>
<dbReference type="InterPro" id="IPR036412">
    <property type="entry name" value="HAD-like_sf"/>
</dbReference>
<accession>A0A7H8NEW5</accession>
<evidence type="ECO:0000256" key="4">
    <source>
        <dbReference type="ARBA" id="ARBA00022723"/>
    </source>
</evidence>
<dbReference type="RefSeq" id="WP_176164694.1">
    <property type="nucleotide sequence ID" value="NZ_CP054929.1"/>
</dbReference>
<gene>
    <name evidence="9" type="ORF">HUT08_29410</name>
</gene>
<dbReference type="NCBIfam" id="TIGR01662">
    <property type="entry name" value="HAD-SF-IIIA"/>
    <property type="match status" value="1"/>
</dbReference>
<dbReference type="SUPFAM" id="SSF56784">
    <property type="entry name" value="HAD-like"/>
    <property type="match status" value="1"/>
</dbReference>
<name>A0A7H8NEW5_9ACTN</name>
<sequence length="228" mass="23010">MGIHTSDSHPPLVPSPASEGAPGGTPDGPWVTPRAGVPPTRVPRGADDAGLPQAVLFDRDGTLVVDVPYNGDPERVRPLPTAGAAVEAVRALGIPVGVVSNQSGIARGLLTRERVSAVHRRVERLLGPFDVWAVCPHGPDDGCGCRKPAPGLVFAACERLGADPARCAVIGDIGADMAAARAAGARGVLVPTPVTLPAETAAADERASDLLAAVRLLTAPARPAGGAA</sequence>
<evidence type="ECO:0000256" key="5">
    <source>
        <dbReference type="ARBA" id="ARBA00022801"/>
    </source>
</evidence>
<dbReference type="Pfam" id="PF13242">
    <property type="entry name" value="Hydrolase_like"/>
    <property type="match status" value="1"/>
</dbReference>
<dbReference type="PANTHER" id="PTHR42891:SF1">
    <property type="entry name" value="D-GLYCERO-BETA-D-MANNO-HEPTOSE-1,7-BISPHOSPHATE 7-PHOSPHATASE"/>
    <property type="match status" value="1"/>
</dbReference>
<protein>
    <recommendedName>
        <fullName evidence="7">D,D-heptose 1,7-bisphosphate phosphatase</fullName>
    </recommendedName>
</protein>
<dbReference type="GO" id="GO:0005975">
    <property type="term" value="P:carbohydrate metabolic process"/>
    <property type="evidence" value="ECO:0007669"/>
    <property type="project" value="InterPro"/>
</dbReference>
<organism evidence="9 10">
    <name type="scientific">Streptomyces buecherae</name>
    <dbReference type="NCBI Taxonomy" id="2763006"/>
    <lineage>
        <taxon>Bacteria</taxon>
        <taxon>Bacillati</taxon>
        <taxon>Actinomycetota</taxon>
        <taxon>Actinomycetes</taxon>
        <taxon>Kitasatosporales</taxon>
        <taxon>Streptomycetaceae</taxon>
        <taxon>Streptomyces</taxon>
    </lineage>
</organism>
<evidence type="ECO:0000256" key="3">
    <source>
        <dbReference type="ARBA" id="ARBA00022490"/>
    </source>
</evidence>
<evidence type="ECO:0000313" key="9">
    <source>
        <dbReference type="EMBL" id="QKW52984.1"/>
    </source>
</evidence>
<dbReference type="EMBL" id="CP054929">
    <property type="protein sequence ID" value="QKW52984.1"/>
    <property type="molecule type" value="Genomic_DNA"/>
</dbReference>
<dbReference type="InterPro" id="IPR023214">
    <property type="entry name" value="HAD_sf"/>
</dbReference>
<keyword evidence="6" id="KW-0119">Carbohydrate metabolism</keyword>
<dbReference type="GO" id="GO:0005737">
    <property type="term" value="C:cytoplasm"/>
    <property type="evidence" value="ECO:0007669"/>
    <property type="project" value="UniProtKB-SubCell"/>
</dbReference>
<feature type="region of interest" description="Disordered" evidence="8">
    <location>
        <begin position="1"/>
        <end position="48"/>
    </location>
</feature>
<evidence type="ECO:0000313" key="10">
    <source>
        <dbReference type="Proteomes" id="UP000509303"/>
    </source>
</evidence>
<keyword evidence="10" id="KW-1185">Reference proteome</keyword>